<proteinExistence type="predicted"/>
<protein>
    <submittedName>
        <fullName evidence="1">Uncharacterized protein</fullName>
    </submittedName>
</protein>
<accession>A0A0M9A5N2</accession>
<dbReference type="EMBL" id="KQ435737">
    <property type="protein sequence ID" value="KOX76966.1"/>
    <property type="molecule type" value="Genomic_DNA"/>
</dbReference>
<reference evidence="1 2" key="1">
    <citation type="submission" date="2015-07" db="EMBL/GenBank/DDBJ databases">
        <title>The genome of Melipona quadrifasciata.</title>
        <authorList>
            <person name="Pan H."/>
            <person name="Kapheim K."/>
        </authorList>
    </citation>
    <scope>NUCLEOTIDE SEQUENCE [LARGE SCALE GENOMIC DNA]</scope>
    <source>
        <strain evidence="1">0111107301</strain>
        <tissue evidence="1">Whole body</tissue>
    </source>
</reference>
<gene>
    <name evidence="1" type="ORF">WN51_10822</name>
</gene>
<dbReference type="AlphaFoldDB" id="A0A0M9A5N2"/>
<sequence length="55" mass="6162">MELYLTMLRRAYGDCFRCRISEFGTYPEARRSLSTDRNIEGVKASDVQLAVGSAG</sequence>
<keyword evidence="2" id="KW-1185">Reference proteome</keyword>
<dbReference type="Proteomes" id="UP000053105">
    <property type="component" value="Unassembled WGS sequence"/>
</dbReference>
<organism evidence="1 2">
    <name type="scientific">Melipona quadrifasciata</name>
    <dbReference type="NCBI Taxonomy" id="166423"/>
    <lineage>
        <taxon>Eukaryota</taxon>
        <taxon>Metazoa</taxon>
        <taxon>Ecdysozoa</taxon>
        <taxon>Arthropoda</taxon>
        <taxon>Hexapoda</taxon>
        <taxon>Insecta</taxon>
        <taxon>Pterygota</taxon>
        <taxon>Neoptera</taxon>
        <taxon>Endopterygota</taxon>
        <taxon>Hymenoptera</taxon>
        <taxon>Apocrita</taxon>
        <taxon>Aculeata</taxon>
        <taxon>Apoidea</taxon>
        <taxon>Anthophila</taxon>
        <taxon>Apidae</taxon>
        <taxon>Melipona</taxon>
    </lineage>
</organism>
<evidence type="ECO:0000313" key="1">
    <source>
        <dbReference type="EMBL" id="KOX76966.1"/>
    </source>
</evidence>
<name>A0A0M9A5N2_9HYME</name>
<evidence type="ECO:0000313" key="2">
    <source>
        <dbReference type="Proteomes" id="UP000053105"/>
    </source>
</evidence>